<dbReference type="Gene3D" id="1.10.10.10">
    <property type="entry name" value="Winged helix-like DNA-binding domain superfamily/Winged helix DNA-binding domain"/>
    <property type="match status" value="1"/>
</dbReference>
<keyword evidence="2" id="KW-0067">ATP-binding</keyword>
<sequence length="998" mass="104804">MGATRRGPPSSGECERARGAAMDDVSRQGAAAGLRGCAFAGRAEELRTLLAAVSDARPAVVRIEGEAGIGKSRLVAEASAVWEARGLRVMTGACHPLREPLAYGPVIDALRRVKPWLPSTDRMGASAGALAPLLPDLAEALPAEPPQVPSGTGAPGAERFRVVSGVRTLLAAVGPAVLVVEDLHWADDATRELVFLLASDMPADTALVLTYRTEDLPDPGLVLGTAFRRPLGTGGADIALGPLGEAELRTMARDMLAEEPAPALVRALLRRSEGLPLVIEEDLITLARSRGASGDPAEAGGRTGGPGGARAGSPEAAAIDALGVPRSLSEVLAGRTGRLGPDASALVEAAAVLAVPAGETLLAETAGLDAERGGAALLEALRAAVLRQVGPDSYGFAHVLAQQAVYDGLPGPVRSRVHRRVLAVLEARDPPPLVQIAHHTRALGDRAAWLTRAQAAADHAAEVGDYGTAAVVLRAVLDQPDLTPDQLSRAARVMAEAASFGSEHTTTVAALRRILSLPRLPAPVRGEIRMCVAALLIYRAGDQAGEEELVTALSEVEGTNPALTARLLGYLGLSQSGRFSLAEQRAMVERGFRLSESGQDPLAQLMLYLADIVQRGIAADPALPELLAALPREGDVQTLQGAALLLSAGTGCAMGVGHDRRAAAILAELRYLGPRVHLPILDLYVDYHQLELDWLAGRWDEAQRGVATFRERHPDTRLDSGGMAATIRGLVAAARGRRAQAAAAFDRVLAREGLHVFSVAAAAGTARLHLGDGEPEAAWRALTDPHDFLAFLAAKEAWGYARDLVPVAVETLLALHRTGEAGALAERHAAETGTRDAPGAVAEQHLCRGLLLGAEDADGARDAFDRAAEAWRRMGRPYHAALAEERAAGTRTDPEDVAARLAAPLAAFDALGATSDAARCHSLLRRLGREHPNPHGRAGYGDRLSPRERQIRDLLASGARNKDIAAALFLSPRTVENHVARVLAKLHTTRADLARLPD</sequence>
<evidence type="ECO:0000313" key="5">
    <source>
        <dbReference type="EMBL" id="QGV80977.1"/>
    </source>
</evidence>
<name>A0A6I6FI93_9ACTN</name>
<dbReference type="SUPFAM" id="SSF46894">
    <property type="entry name" value="C-terminal effector domain of the bipartite response regulators"/>
    <property type="match status" value="1"/>
</dbReference>
<accession>A0A6I6FI93</accession>
<evidence type="ECO:0000259" key="4">
    <source>
        <dbReference type="PROSITE" id="PS50043"/>
    </source>
</evidence>
<dbReference type="Pfam" id="PF13191">
    <property type="entry name" value="AAA_16"/>
    <property type="match status" value="1"/>
</dbReference>
<dbReference type="GO" id="GO:0005524">
    <property type="term" value="F:ATP binding"/>
    <property type="evidence" value="ECO:0007669"/>
    <property type="project" value="UniProtKB-KW"/>
</dbReference>
<evidence type="ECO:0000256" key="1">
    <source>
        <dbReference type="ARBA" id="ARBA00022741"/>
    </source>
</evidence>
<gene>
    <name evidence="5" type="ORF">EIZ62_24085</name>
</gene>
<dbReference type="Pfam" id="PF00196">
    <property type="entry name" value="GerE"/>
    <property type="match status" value="1"/>
</dbReference>
<dbReference type="InterPro" id="IPR027417">
    <property type="entry name" value="P-loop_NTPase"/>
</dbReference>
<dbReference type="PROSITE" id="PS00622">
    <property type="entry name" value="HTH_LUXR_1"/>
    <property type="match status" value="1"/>
</dbReference>
<keyword evidence="1" id="KW-0547">Nucleotide-binding</keyword>
<dbReference type="GO" id="GO:0005737">
    <property type="term" value="C:cytoplasm"/>
    <property type="evidence" value="ECO:0007669"/>
    <property type="project" value="TreeGrafter"/>
</dbReference>
<proteinExistence type="predicted"/>
<dbReference type="SUPFAM" id="SSF52540">
    <property type="entry name" value="P-loop containing nucleoside triphosphate hydrolases"/>
    <property type="match status" value="1"/>
</dbReference>
<dbReference type="SMART" id="SM00421">
    <property type="entry name" value="HTH_LUXR"/>
    <property type="match status" value="1"/>
</dbReference>
<dbReference type="PRINTS" id="PR00038">
    <property type="entry name" value="HTHLUXR"/>
</dbReference>
<dbReference type="PANTHER" id="PTHR16305">
    <property type="entry name" value="TESTICULAR SOLUBLE ADENYLYL CYCLASE"/>
    <property type="match status" value="1"/>
</dbReference>
<organism evidence="5 6">
    <name type="scientific">Streptomyces ficellus</name>
    <dbReference type="NCBI Taxonomy" id="1977088"/>
    <lineage>
        <taxon>Bacteria</taxon>
        <taxon>Bacillati</taxon>
        <taxon>Actinomycetota</taxon>
        <taxon>Actinomycetes</taxon>
        <taxon>Kitasatosporales</taxon>
        <taxon>Streptomycetaceae</taxon>
        <taxon>Streptomyces</taxon>
    </lineage>
</organism>
<dbReference type="InterPro" id="IPR016032">
    <property type="entry name" value="Sig_transdc_resp-reg_C-effctor"/>
</dbReference>
<feature type="compositionally biased region" description="Gly residues" evidence="3">
    <location>
        <begin position="301"/>
        <end position="310"/>
    </location>
</feature>
<dbReference type="CDD" id="cd06170">
    <property type="entry name" value="LuxR_C_like"/>
    <property type="match status" value="1"/>
</dbReference>
<feature type="region of interest" description="Disordered" evidence="3">
    <location>
        <begin position="290"/>
        <end position="313"/>
    </location>
</feature>
<evidence type="ECO:0000256" key="3">
    <source>
        <dbReference type="SAM" id="MobiDB-lite"/>
    </source>
</evidence>
<dbReference type="PROSITE" id="PS50043">
    <property type="entry name" value="HTH_LUXR_2"/>
    <property type="match status" value="1"/>
</dbReference>
<dbReference type="InterPro" id="IPR036388">
    <property type="entry name" value="WH-like_DNA-bd_sf"/>
</dbReference>
<dbReference type="Proteomes" id="UP000422572">
    <property type="component" value="Chromosome"/>
</dbReference>
<dbReference type="OrthoDB" id="5476461at2"/>
<dbReference type="KEGG" id="sfic:EIZ62_24085"/>
<evidence type="ECO:0000256" key="2">
    <source>
        <dbReference type="ARBA" id="ARBA00022840"/>
    </source>
</evidence>
<reference evidence="5 6" key="1">
    <citation type="submission" date="2018-12" db="EMBL/GenBank/DDBJ databases">
        <title>Complete genome sequence of Streptomyces ficellus NRRL8067, the producer of ficellomycin, feldamycin and nojirimycin.</title>
        <authorList>
            <person name="Zhang H."/>
            <person name="Yue R."/>
            <person name="Liu Y."/>
            <person name="Li M."/>
            <person name="Mu H."/>
            <person name="Zhang J."/>
        </authorList>
    </citation>
    <scope>NUCLEOTIDE SEQUENCE [LARGE SCALE GENOMIC DNA]</scope>
    <source>
        <strain evidence="5 6">NRRL 8067</strain>
    </source>
</reference>
<dbReference type="InterPro" id="IPR000792">
    <property type="entry name" value="Tscrpt_reg_LuxR_C"/>
</dbReference>
<keyword evidence="6" id="KW-1185">Reference proteome</keyword>
<protein>
    <submittedName>
        <fullName evidence="5">LuxR family transcriptional regulator</fullName>
    </submittedName>
</protein>
<dbReference type="GO" id="GO:0006355">
    <property type="term" value="P:regulation of DNA-templated transcription"/>
    <property type="evidence" value="ECO:0007669"/>
    <property type="project" value="InterPro"/>
</dbReference>
<dbReference type="PANTHER" id="PTHR16305:SF35">
    <property type="entry name" value="TRANSCRIPTIONAL ACTIVATOR DOMAIN"/>
    <property type="match status" value="1"/>
</dbReference>
<dbReference type="EMBL" id="CP034279">
    <property type="protein sequence ID" value="QGV80977.1"/>
    <property type="molecule type" value="Genomic_DNA"/>
</dbReference>
<dbReference type="InterPro" id="IPR041664">
    <property type="entry name" value="AAA_16"/>
</dbReference>
<feature type="domain" description="HTH luxR-type" evidence="4">
    <location>
        <begin position="937"/>
        <end position="998"/>
    </location>
</feature>
<dbReference type="GO" id="GO:0003677">
    <property type="term" value="F:DNA binding"/>
    <property type="evidence" value="ECO:0007669"/>
    <property type="project" value="InterPro"/>
</dbReference>
<evidence type="ECO:0000313" key="6">
    <source>
        <dbReference type="Proteomes" id="UP000422572"/>
    </source>
</evidence>
<dbReference type="GO" id="GO:0004016">
    <property type="term" value="F:adenylate cyclase activity"/>
    <property type="evidence" value="ECO:0007669"/>
    <property type="project" value="TreeGrafter"/>
</dbReference>
<dbReference type="AlphaFoldDB" id="A0A6I6FI93"/>